<sequence>MKMLLMLLWLEYLPTPERQELVLERFTSSGSVPSTYIVGNGVSHRVSKGRRQSSCYPEDVEDMAEGDVSSRAGNFVLPNVSREVSDVSSSSGPVKLADLQRIMNNLSSGPVGLAIRGYPEAKVDHAIAGDVTCHERLSSHLPEGHCTAEDILELLQSPPM</sequence>
<protein>
    <submittedName>
        <fullName evidence="2">Uncharacterized protein</fullName>
    </submittedName>
</protein>
<evidence type="ECO:0000313" key="2">
    <source>
        <dbReference type="EMBL" id="CAH8313072.1"/>
    </source>
</evidence>
<feature type="chain" id="PRO_5044772758" evidence="1">
    <location>
        <begin position="20"/>
        <end position="160"/>
    </location>
</feature>
<accession>A0ABC8JCL8</accession>
<gene>
    <name evidence="2" type="ORF">ERUC_LOCUS6496</name>
</gene>
<reference evidence="2 3" key="1">
    <citation type="submission" date="2022-03" db="EMBL/GenBank/DDBJ databases">
        <authorList>
            <person name="Macdonald S."/>
            <person name="Ahmed S."/>
            <person name="Newling K."/>
        </authorList>
    </citation>
    <scope>NUCLEOTIDE SEQUENCE [LARGE SCALE GENOMIC DNA]</scope>
</reference>
<feature type="signal peptide" evidence="1">
    <location>
        <begin position="1"/>
        <end position="19"/>
    </location>
</feature>
<proteinExistence type="predicted"/>
<organism evidence="2 3">
    <name type="scientific">Eruca vesicaria subsp. sativa</name>
    <name type="common">Garden rocket</name>
    <name type="synonym">Eruca sativa</name>
    <dbReference type="NCBI Taxonomy" id="29727"/>
    <lineage>
        <taxon>Eukaryota</taxon>
        <taxon>Viridiplantae</taxon>
        <taxon>Streptophyta</taxon>
        <taxon>Embryophyta</taxon>
        <taxon>Tracheophyta</taxon>
        <taxon>Spermatophyta</taxon>
        <taxon>Magnoliopsida</taxon>
        <taxon>eudicotyledons</taxon>
        <taxon>Gunneridae</taxon>
        <taxon>Pentapetalae</taxon>
        <taxon>rosids</taxon>
        <taxon>malvids</taxon>
        <taxon>Brassicales</taxon>
        <taxon>Brassicaceae</taxon>
        <taxon>Brassiceae</taxon>
        <taxon>Eruca</taxon>
    </lineage>
</organism>
<dbReference type="InterPro" id="IPR006773">
    <property type="entry name" value="Rpn13/ADRM1"/>
</dbReference>
<keyword evidence="3" id="KW-1185">Reference proteome</keyword>
<dbReference type="EMBL" id="CAKOAT010076266">
    <property type="protein sequence ID" value="CAH8313072.1"/>
    <property type="molecule type" value="Genomic_DNA"/>
</dbReference>
<evidence type="ECO:0000313" key="3">
    <source>
        <dbReference type="Proteomes" id="UP001642260"/>
    </source>
</evidence>
<comment type="caution">
    <text evidence="2">The sequence shown here is derived from an EMBL/GenBank/DDBJ whole genome shotgun (WGS) entry which is preliminary data.</text>
</comment>
<dbReference type="Proteomes" id="UP001642260">
    <property type="component" value="Unassembled WGS sequence"/>
</dbReference>
<name>A0ABC8JCL8_ERUVS</name>
<dbReference type="PANTHER" id="PTHR12225:SF0">
    <property type="entry name" value="PROTEASOMAL UBIQUITIN RECEPTOR ADRM1"/>
    <property type="match status" value="1"/>
</dbReference>
<dbReference type="PANTHER" id="PTHR12225">
    <property type="entry name" value="ADHESION REGULATING MOLECULE 1 110 KDA CELL MEMBRANE GLYCOPROTEIN"/>
    <property type="match status" value="1"/>
</dbReference>
<keyword evidence="1" id="KW-0732">Signal</keyword>
<dbReference type="AlphaFoldDB" id="A0ABC8JCL8"/>
<evidence type="ECO:0000256" key="1">
    <source>
        <dbReference type="SAM" id="SignalP"/>
    </source>
</evidence>